<evidence type="ECO:0000256" key="1">
    <source>
        <dbReference type="ARBA" id="ARBA00022448"/>
    </source>
</evidence>
<dbReference type="OrthoDB" id="1861329at2759"/>
<dbReference type="GO" id="GO:0006813">
    <property type="term" value="P:potassium ion transport"/>
    <property type="evidence" value="ECO:0007669"/>
    <property type="project" value="UniProtKB-KW"/>
</dbReference>
<evidence type="ECO:0000259" key="6">
    <source>
        <dbReference type="Pfam" id="PF23259"/>
    </source>
</evidence>
<dbReference type="PANTHER" id="PTHR32468">
    <property type="entry name" value="CATION/H + ANTIPORTER"/>
    <property type="match status" value="1"/>
</dbReference>
<dbReference type="Proteomes" id="UP000325577">
    <property type="component" value="Linkage Group LG11"/>
</dbReference>
<sequence length="524" mass="59240">MMVLLSTTITAIATPLISVLYDPTRPYRVNKRRTIQHTPPNAELHIVSGILDQASVSSLITLLEISNPTPSSPFSVYALRLIELVGRASSVFIDHENQEMAFELNSYNPIHNALRLFEAHRNEYVKIHPFTSVSPKRTMYQDICDLALMKKATLIILPFHDGKLGGRRPEWNSTDAREALAYADRIAGNPDVSLTVIRFLCQDSELDDVMEKKLDDGVVTWFWVKNEGNERVIYREVVVRNGQETVAAIQAMNDNYYDLWIVGRKQGINPVLIEGLSVWSENNELGVIGDYVASVDLSGKASVLVVQQQPKLRSALNRALFLSNYSENFWFWTSFGYYSAMDDDISNSLRRMSSRTRKVAPKMVAALASSDNRTQAALARLEALESDNVGIEMIETNDDDDASLDDDDQAYQKRQSKSTKRKTRQAKALENAKKAPRTFLELLHEANVESLPPHVPFLSESSSGASKLHLPPPFLHCLWIHFQLYMCKVTCSYCNIIPCGTYLQKKNMEKVTCGMKSIKRLRIR</sequence>
<dbReference type="GO" id="GO:0012505">
    <property type="term" value="C:endomembrane system"/>
    <property type="evidence" value="ECO:0007669"/>
    <property type="project" value="TreeGrafter"/>
</dbReference>
<dbReference type="Pfam" id="PF23259">
    <property type="entry name" value="CHX17_C"/>
    <property type="match status" value="1"/>
</dbReference>
<keyword evidence="4" id="KW-0406">Ion transport</keyword>
<gene>
    <name evidence="7" type="ORF">F0562_021556</name>
</gene>
<keyword evidence="3" id="KW-0630">Potassium</keyword>
<accession>A0A5J5BLX0</accession>
<keyword evidence="8" id="KW-1185">Reference proteome</keyword>
<evidence type="ECO:0000256" key="5">
    <source>
        <dbReference type="SAM" id="MobiDB-lite"/>
    </source>
</evidence>
<dbReference type="EMBL" id="CM018034">
    <property type="protein sequence ID" value="KAA8543698.1"/>
    <property type="molecule type" value="Genomic_DNA"/>
</dbReference>
<protein>
    <recommendedName>
        <fullName evidence="6">Cation/H(+) antiporter C-terminal domain-containing protein</fullName>
    </recommendedName>
</protein>
<reference evidence="7 8" key="1">
    <citation type="submission" date="2019-09" db="EMBL/GenBank/DDBJ databases">
        <title>A chromosome-level genome assembly of the Chinese tupelo Nyssa sinensis.</title>
        <authorList>
            <person name="Yang X."/>
            <person name="Kang M."/>
            <person name="Yang Y."/>
            <person name="Xiong H."/>
            <person name="Wang M."/>
            <person name="Zhang Z."/>
            <person name="Wang Z."/>
            <person name="Wu H."/>
            <person name="Ma T."/>
            <person name="Liu J."/>
            <person name="Xi Z."/>
        </authorList>
    </citation>
    <scope>NUCLEOTIDE SEQUENCE [LARGE SCALE GENOMIC DNA]</scope>
    <source>
        <strain evidence="7">J267</strain>
        <tissue evidence="7">Leaf</tissue>
    </source>
</reference>
<dbReference type="InterPro" id="IPR050794">
    <property type="entry name" value="CPA2_transporter"/>
</dbReference>
<dbReference type="PANTHER" id="PTHR32468:SF109">
    <property type="entry name" value="CATION_H(+) ANTIPORTER 24-RELATED"/>
    <property type="match status" value="1"/>
</dbReference>
<feature type="compositionally biased region" description="Basic residues" evidence="5">
    <location>
        <begin position="414"/>
        <end position="425"/>
    </location>
</feature>
<proteinExistence type="predicted"/>
<name>A0A5J5BLX0_9ASTE</name>
<evidence type="ECO:0000256" key="4">
    <source>
        <dbReference type="ARBA" id="ARBA00023065"/>
    </source>
</evidence>
<dbReference type="InterPro" id="IPR057290">
    <property type="entry name" value="CHX17_C"/>
</dbReference>
<feature type="region of interest" description="Disordered" evidence="5">
    <location>
        <begin position="395"/>
        <end position="429"/>
    </location>
</feature>
<evidence type="ECO:0000256" key="2">
    <source>
        <dbReference type="ARBA" id="ARBA00022538"/>
    </source>
</evidence>
<dbReference type="GO" id="GO:0006885">
    <property type="term" value="P:regulation of pH"/>
    <property type="evidence" value="ECO:0007669"/>
    <property type="project" value="TreeGrafter"/>
</dbReference>
<evidence type="ECO:0000313" key="7">
    <source>
        <dbReference type="EMBL" id="KAA8543698.1"/>
    </source>
</evidence>
<feature type="domain" description="Cation/H(+) antiporter C-terminal" evidence="6">
    <location>
        <begin position="173"/>
        <end position="308"/>
    </location>
</feature>
<keyword evidence="2" id="KW-0633">Potassium transport</keyword>
<dbReference type="AlphaFoldDB" id="A0A5J5BLX0"/>
<keyword evidence="1" id="KW-0813">Transport</keyword>
<feature type="compositionally biased region" description="Acidic residues" evidence="5">
    <location>
        <begin position="395"/>
        <end position="409"/>
    </location>
</feature>
<evidence type="ECO:0000256" key="3">
    <source>
        <dbReference type="ARBA" id="ARBA00022958"/>
    </source>
</evidence>
<organism evidence="7 8">
    <name type="scientific">Nyssa sinensis</name>
    <dbReference type="NCBI Taxonomy" id="561372"/>
    <lineage>
        <taxon>Eukaryota</taxon>
        <taxon>Viridiplantae</taxon>
        <taxon>Streptophyta</taxon>
        <taxon>Embryophyta</taxon>
        <taxon>Tracheophyta</taxon>
        <taxon>Spermatophyta</taxon>
        <taxon>Magnoliopsida</taxon>
        <taxon>eudicotyledons</taxon>
        <taxon>Gunneridae</taxon>
        <taxon>Pentapetalae</taxon>
        <taxon>asterids</taxon>
        <taxon>Cornales</taxon>
        <taxon>Nyssaceae</taxon>
        <taxon>Nyssa</taxon>
    </lineage>
</organism>
<evidence type="ECO:0000313" key="8">
    <source>
        <dbReference type="Proteomes" id="UP000325577"/>
    </source>
</evidence>
<dbReference type="GO" id="GO:0098662">
    <property type="term" value="P:inorganic cation transmembrane transport"/>
    <property type="evidence" value="ECO:0007669"/>
    <property type="project" value="TreeGrafter"/>
</dbReference>